<keyword evidence="6" id="KW-0687">Ribonucleoprotein</keyword>
<dbReference type="OrthoDB" id="448446at2759"/>
<keyword evidence="8" id="KW-1185">Reference proteome</keyword>
<evidence type="ECO:0000256" key="7">
    <source>
        <dbReference type="SAM" id="MobiDB-lite"/>
    </source>
</evidence>
<evidence type="ECO:0000256" key="6">
    <source>
        <dbReference type="RuleBase" id="RU368027"/>
    </source>
</evidence>
<comment type="subcellular location">
    <subcellularLocation>
        <location evidence="1 6">Nucleus</location>
        <location evidence="1 6">Nucleolus</location>
    </subcellularLocation>
</comment>
<feature type="compositionally biased region" description="Acidic residues" evidence="7">
    <location>
        <begin position="25"/>
        <end position="36"/>
    </location>
</feature>
<evidence type="ECO:0000256" key="5">
    <source>
        <dbReference type="ARBA" id="ARBA00023242"/>
    </source>
</evidence>
<feature type="compositionally biased region" description="Basic residues" evidence="7">
    <location>
        <begin position="236"/>
        <end position="252"/>
    </location>
</feature>
<dbReference type="RefSeq" id="XP_013415253.1">
    <property type="nucleotide sequence ID" value="XM_013559799.1"/>
</dbReference>
<keyword evidence="4 6" id="KW-0698">rRNA processing</keyword>
<dbReference type="InterPro" id="IPR009292">
    <property type="entry name" value="RRP36"/>
</dbReference>
<dbReference type="PANTHER" id="PTHR21738">
    <property type="entry name" value="RIBOSOMAL RNA PROCESSING PROTEIN 36 HOMOLOG"/>
    <property type="match status" value="1"/>
</dbReference>
<comment type="function">
    <text evidence="6">Component of the 90S pre-ribosome involved in the maturation of rRNAs. Required for early cleavages of the pre-RNAs in the 40S ribosomal subunit maturation pathway.</text>
</comment>
<feature type="region of interest" description="Disordered" evidence="7">
    <location>
        <begin position="229"/>
        <end position="252"/>
    </location>
</feature>
<dbReference type="RefSeq" id="XP_013415252.1">
    <property type="nucleotide sequence ID" value="XM_013559798.2"/>
</dbReference>
<dbReference type="Proteomes" id="UP000085678">
    <property type="component" value="Unplaced"/>
</dbReference>
<dbReference type="RefSeq" id="XP_013415250.1">
    <property type="nucleotide sequence ID" value="XM_013559796.1"/>
</dbReference>
<dbReference type="Pfam" id="PF06102">
    <property type="entry name" value="RRP36"/>
    <property type="match status" value="1"/>
</dbReference>
<reference evidence="9 10" key="1">
    <citation type="submission" date="2025-04" db="UniProtKB">
        <authorList>
            <consortium name="RefSeq"/>
        </authorList>
    </citation>
    <scope>IDENTIFICATION</scope>
    <source>
        <tissue evidence="9 10">Gonads</tissue>
    </source>
</reference>
<name>A0A1S3JXW1_LINAN</name>
<evidence type="ECO:0000256" key="4">
    <source>
        <dbReference type="ARBA" id="ARBA00022552"/>
    </source>
</evidence>
<evidence type="ECO:0000313" key="10">
    <source>
        <dbReference type="RefSeq" id="XP_013415251.1"/>
    </source>
</evidence>
<keyword evidence="3 6" id="KW-0690">Ribosome biogenesis</keyword>
<dbReference type="AlphaFoldDB" id="A0A1S3JXW1"/>
<dbReference type="RefSeq" id="XP_023932877.1">
    <property type="nucleotide sequence ID" value="XM_024077109.1"/>
</dbReference>
<evidence type="ECO:0000313" key="8">
    <source>
        <dbReference type="Proteomes" id="UP000085678"/>
    </source>
</evidence>
<proteinExistence type="inferred from homology"/>
<dbReference type="RefSeq" id="XP_013415254.1">
    <property type="nucleotide sequence ID" value="XM_013559800.2"/>
</dbReference>
<evidence type="ECO:0000256" key="1">
    <source>
        <dbReference type="ARBA" id="ARBA00004604"/>
    </source>
</evidence>
<accession>A0A1S3JXW1</accession>
<dbReference type="RefSeq" id="XP_013415251.1">
    <property type="nucleotide sequence ID" value="XM_013559797.1"/>
</dbReference>
<evidence type="ECO:0000313" key="12">
    <source>
        <dbReference type="RefSeq" id="XP_013415253.1"/>
    </source>
</evidence>
<sequence>MDVHDKIATSEIVPWRENSGKQGENEDEEQEEEPEELAAIKEELSHMPFEELQKLKERLGSKLYKKALHGKAKKKENGKKKFKRENKNRPMEMSAKKPVGRFREIVSVKKKINRDPRFDDLSGEYSQTIFHQTYSFLDDLKSREKNKLLKQLKKEKDNDRKQQLHYLINRMNQQERSAEQKKSEKQFQKEIRKKEYEEIKQGKKPFYLRKSEQKQLQLADKFKELKKSGNLEKYLSKKRKKNASKDRKKLPI</sequence>
<dbReference type="GO" id="GO:0005730">
    <property type="term" value="C:nucleolus"/>
    <property type="evidence" value="ECO:0007669"/>
    <property type="project" value="UniProtKB-SubCell"/>
</dbReference>
<dbReference type="GO" id="GO:0000462">
    <property type="term" value="P:maturation of SSU-rRNA from tricistronic rRNA transcript (SSU-rRNA, 5.8S rRNA, LSU-rRNA)"/>
    <property type="evidence" value="ECO:0007669"/>
    <property type="project" value="TreeGrafter"/>
</dbReference>
<dbReference type="GeneID" id="106177113"/>
<dbReference type="STRING" id="7574.A0A1S3JXW1"/>
<evidence type="ECO:0000313" key="13">
    <source>
        <dbReference type="RefSeq" id="XP_013415254.1"/>
    </source>
</evidence>
<gene>
    <name evidence="9 10 11 12 13 14" type="primary">LOC106177113</name>
</gene>
<feature type="compositionally biased region" description="Basic residues" evidence="7">
    <location>
        <begin position="66"/>
        <end position="84"/>
    </location>
</feature>
<evidence type="ECO:0000256" key="3">
    <source>
        <dbReference type="ARBA" id="ARBA00022517"/>
    </source>
</evidence>
<evidence type="ECO:0000313" key="11">
    <source>
        <dbReference type="RefSeq" id="XP_013415252.1"/>
    </source>
</evidence>
<comment type="subunit">
    <text evidence="6">Associates with 90S and pre-40S pre-ribosomal particles.</text>
</comment>
<dbReference type="PANTHER" id="PTHR21738:SF0">
    <property type="entry name" value="RIBOSOMAL RNA PROCESSING PROTEIN 36 HOMOLOG"/>
    <property type="match status" value="1"/>
</dbReference>
<evidence type="ECO:0000256" key="2">
    <source>
        <dbReference type="ARBA" id="ARBA00009418"/>
    </source>
</evidence>
<organism evidence="8 9">
    <name type="scientific">Lingula anatina</name>
    <name type="common">Brachiopod</name>
    <name type="synonym">Lingula unguis</name>
    <dbReference type="NCBI Taxonomy" id="7574"/>
    <lineage>
        <taxon>Eukaryota</taxon>
        <taxon>Metazoa</taxon>
        <taxon>Spiralia</taxon>
        <taxon>Lophotrochozoa</taxon>
        <taxon>Brachiopoda</taxon>
        <taxon>Linguliformea</taxon>
        <taxon>Lingulata</taxon>
        <taxon>Lingulida</taxon>
        <taxon>Linguloidea</taxon>
        <taxon>Lingulidae</taxon>
        <taxon>Lingula</taxon>
    </lineage>
</organism>
<evidence type="ECO:0000313" key="14">
    <source>
        <dbReference type="RefSeq" id="XP_023932877.1"/>
    </source>
</evidence>
<dbReference type="KEGG" id="lak:106177113"/>
<keyword evidence="5 6" id="KW-0539">Nucleus</keyword>
<feature type="region of interest" description="Disordered" evidence="7">
    <location>
        <begin position="66"/>
        <end position="98"/>
    </location>
</feature>
<protein>
    <recommendedName>
        <fullName evidence="6">rRNA biogenesis protein RRP36</fullName>
    </recommendedName>
</protein>
<feature type="region of interest" description="Disordered" evidence="7">
    <location>
        <begin position="1"/>
        <end position="36"/>
    </location>
</feature>
<comment type="similarity">
    <text evidence="2 6">Belongs to the RRP36 family.</text>
</comment>
<evidence type="ECO:0000313" key="9">
    <source>
        <dbReference type="RefSeq" id="XP_013415250.1"/>
    </source>
</evidence>
<dbReference type="GO" id="GO:0030686">
    <property type="term" value="C:90S preribosome"/>
    <property type="evidence" value="ECO:0007669"/>
    <property type="project" value="TreeGrafter"/>
</dbReference>